<dbReference type="SUPFAM" id="SSF56059">
    <property type="entry name" value="Glutathione synthetase ATP-binding domain-like"/>
    <property type="match status" value="1"/>
</dbReference>
<dbReference type="PANTHER" id="PTHR21621:SF0">
    <property type="entry name" value="BETA-CITRYLGLUTAMATE SYNTHASE B-RELATED"/>
    <property type="match status" value="1"/>
</dbReference>
<dbReference type="RefSeq" id="WP_157415652.1">
    <property type="nucleotide sequence ID" value="NZ_BAAAMK010000010.1"/>
</dbReference>
<dbReference type="Proteomes" id="UP001499954">
    <property type="component" value="Unassembled WGS sequence"/>
</dbReference>
<gene>
    <name evidence="3" type="ORF">GCM10009717_35690</name>
</gene>
<feature type="domain" description="ATP-grasp" evidence="2">
    <location>
        <begin position="99"/>
        <end position="283"/>
    </location>
</feature>
<keyword evidence="4" id="KW-1185">Reference proteome</keyword>
<evidence type="ECO:0000313" key="4">
    <source>
        <dbReference type="Proteomes" id="UP001499954"/>
    </source>
</evidence>
<protein>
    <recommendedName>
        <fullName evidence="2">ATP-grasp domain-containing protein</fullName>
    </recommendedName>
</protein>
<proteinExistence type="predicted"/>
<organism evidence="3 4">
    <name type="scientific">Agromyces allii</name>
    <dbReference type="NCBI Taxonomy" id="393607"/>
    <lineage>
        <taxon>Bacteria</taxon>
        <taxon>Bacillati</taxon>
        <taxon>Actinomycetota</taxon>
        <taxon>Actinomycetes</taxon>
        <taxon>Micrococcales</taxon>
        <taxon>Microbacteriaceae</taxon>
        <taxon>Agromyces</taxon>
    </lineage>
</organism>
<keyword evidence="1" id="KW-0547">Nucleotide-binding</keyword>
<accession>A0ABP5CL67</accession>
<name>A0ABP5CL67_9MICO</name>
<dbReference type="InterPro" id="IPR011761">
    <property type="entry name" value="ATP-grasp"/>
</dbReference>
<dbReference type="PROSITE" id="PS50975">
    <property type="entry name" value="ATP_GRASP"/>
    <property type="match status" value="1"/>
</dbReference>
<evidence type="ECO:0000313" key="3">
    <source>
        <dbReference type="EMBL" id="GAA1965662.1"/>
    </source>
</evidence>
<reference evidence="4" key="1">
    <citation type="journal article" date="2019" name="Int. J. Syst. Evol. Microbiol.">
        <title>The Global Catalogue of Microorganisms (GCM) 10K type strain sequencing project: providing services to taxonomists for standard genome sequencing and annotation.</title>
        <authorList>
            <consortium name="The Broad Institute Genomics Platform"/>
            <consortium name="The Broad Institute Genome Sequencing Center for Infectious Disease"/>
            <person name="Wu L."/>
            <person name="Ma J."/>
        </authorList>
    </citation>
    <scope>NUCLEOTIDE SEQUENCE [LARGE SCALE GENOMIC DNA]</scope>
    <source>
        <strain evidence="4">JCM 13584</strain>
    </source>
</reference>
<comment type="caution">
    <text evidence="3">The sequence shown here is derived from an EMBL/GenBank/DDBJ whole genome shotgun (WGS) entry which is preliminary data.</text>
</comment>
<sequence length="286" mass="31434">MLDLDLIIDNGGASGLSIDDSGCSVKLDGEWIDLGRRRQGWLRRFHRAEWGLGVETGSVKALELGTWYSAYSSLIDAANAGWVTKPQALRRAESKVSQWQSARSLGVPYPRTVVTTSRDAVTATFTDEIVVKPLGTGQFISEGEVRTVFVEPMMPDDARLQALSSAPFMIQERLHASQHLRVVTVGNRLWAAALDVQVGAPADWRQCSANHSGFQELEEVPQLVRDRALLVAQDLELGYSSQDWIRTEAGESILVDVNPGGQWLFLPRKIGIAVADAIADLLLERP</sequence>
<evidence type="ECO:0000259" key="2">
    <source>
        <dbReference type="PROSITE" id="PS50975"/>
    </source>
</evidence>
<dbReference type="PANTHER" id="PTHR21621">
    <property type="entry name" value="RIBOSOMAL PROTEIN S6 MODIFICATION PROTEIN"/>
    <property type="match status" value="1"/>
</dbReference>
<evidence type="ECO:0000256" key="1">
    <source>
        <dbReference type="PROSITE-ProRule" id="PRU00409"/>
    </source>
</evidence>
<dbReference type="Gene3D" id="3.30.470.20">
    <property type="entry name" value="ATP-grasp fold, B domain"/>
    <property type="match status" value="1"/>
</dbReference>
<dbReference type="EMBL" id="BAAAMK010000010">
    <property type="protein sequence ID" value="GAA1965662.1"/>
    <property type="molecule type" value="Genomic_DNA"/>
</dbReference>
<keyword evidence="1" id="KW-0067">ATP-binding</keyword>